<dbReference type="Pfam" id="PF13561">
    <property type="entry name" value="adh_short_C2"/>
    <property type="match status" value="1"/>
</dbReference>
<gene>
    <name evidence="2" type="ORF">UFOPK3004_00320</name>
</gene>
<dbReference type="PRINTS" id="PR00081">
    <property type="entry name" value="GDHRDH"/>
</dbReference>
<dbReference type="Gene3D" id="3.40.50.720">
    <property type="entry name" value="NAD(P)-binding Rossmann-like Domain"/>
    <property type="match status" value="1"/>
</dbReference>
<dbReference type="InterPro" id="IPR002347">
    <property type="entry name" value="SDR_fam"/>
</dbReference>
<reference evidence="2" key="1">
    <citation type="submission" date="2020-05" db="EMBL/GenBank/DDBJ databases">
        <authorList>
            <person name="Chiriac C."/>
            <person name="Salcher M."/>
            <person name="Ghai R."/>
            <person name="Kavagutti S V."/>
        </authorList>
    </citation>
    <scope>NUCLEOTIDE SEQUENCE</scope>
</reference>
<protein>
    <submittedName>
        <fullName evidence="2">Unannotated protein</fullName>
    </submittedName>
</protein>
<accession>A0A6J6XJE0</accession>
<sequence>MRRFDGKSVLILGGGADGPALEPGELAIGNGRAITMRLAAEGASVAVVDRNLQSAEETLAACSGNGVAIEADLSDPEQCAELVRKATKSLGQIDIVIANAAISSSFPLETQSMEDWDRSSAVNVEGHWLVAQKLIKGMTERKSGVFVFVGSTAGVLSSGRSLAYEATKASQLAVMRHIAVRYASKGVRSNAVVLGVIDSTMVRREFGATEAAVKARDSVSPMRRQGTPQEVAGAAAFLASDDASYVNGHSLIVDGGVLAAWPSPARISKS</sequence>
<dbReference type="CDD" id="cd05233">
    <property type="entry name" value="SDR_c"/>
    <property type="match status" value="1"/>
</dbReference>
<evidence type="ECO:0000256" key="1">
    <source>
        <dbReference type="ARBA" id="ARBA00006484"/>
    </source>
</evidence>
<dbReference type="EMBL" id="CAFAAL010000015">
    <property type="protein sequence ID" value="CAB4795346.1"/>
    <property type="molecule type" value="Genomic_DNA"/>
</dbReference>
<dbReference type="GO" id="GO:0016616">
    <property type="term" value="F:oxidoreductase activity, acting on the CH-OH group of donors, NAD or NADP as acceptor"/>
    <property type="evidence" value="ECO:0007669"/>
    <property type="project" value="TreeGrafter"/>
</dbReference>
<dbReference type="InterPro" id="IPR036291">
    <property type="entry name" value="NAD(P)-bd_dom_sf"/>
</dbReference>
<dbReference type="SUPFAM" id="SSF51735">
    <property type="entry name" value="NAD(P)-binding Rossmann-fold domains"/>
    <property type="match status" value="1"/>
</dbReference>
<name>A0A6J6XJE0_9ZZZZ</name>
<organism evidence="2">
    <name type="scientific">freshwater metagenome</name>
    <dbReference type="NCBI Taxonomy" id="449393"/>
    <lineage>
        <taxon>unclassified sequences</taxon>
        <taxon>metagenomes</taxon>
        <taxon>ecological metagenomes</taxon>
    </lineage>
</organism>
<dbReference type="AlphaFoldDB" id="A0A6J6XJE0"/>
<proteinExistence type="inferred from homology"/>
<dbReference type="PANTHER" id="PTHR42760">
    <property type="entry name" value="SHORT-CHAIN DEHYDROGENASES/REDUCTASES FAMILY MEMBER"/>
    <property type="match status" value="1"/>
</dbReference>
<evidence type="ECO:0000313" key="2">
    <source>
        <dbReference type="EMBL" id="CAB4795346.1"/>
    </source>
</evidence>
<dbReference type="FunFam" id="3.40.50.720:FF:000084">
    <property type="entry name" value="Short-chain dehydrogenase reductase"/>
    <property type="match status" value="1"/>
</dbReference>
<comment type="similarity">
    <text evidence="1">Belongs to the short-chain dehydrogenases/reductases (SDR) family.</text>
</comment>